<comment type="caution">
    <text evidence="6">The sequence shown here is derived from an EMBL/GenBank/DDBJ whole genome shotgun (WGS) entry which is preliminary data.</text>
</comment>
<sequence>MGKEMIGELELNRIYQRDCIEGMRLIPDKSIDMILCDLPYGTTRNKWDTVIPFEPLWEQYERVIKDNGAIVLTAAQPFSSSLVMSNPKLFKYEWIWKKSNATGHLNAKRMPMREHESIMVFYKKQPTYFPQGLYPFNKITKRGKNGSNYNQSSTENFQEYTNYPRTIQEFPYDKEKYHPTQKPVALFEYLIKTYTKESEKILDNCIGSGTTAVAASQLNRNFIGFEIEPEYVQIANQRLEAIERGSSLKEDANDE</sequence>
<evidence type="ECO:0000259" key="5">
    <source>
        <dbReference type="Pfam" id="PF01555"/>
    </source>
</evidence>
<evidence type="ECO:0000256" key="1">
    <source>
        <dbReference type="ARBA" id="ARBA00022603"/>
    </source>
</evidence>
<comment type="similarity">
    <text evidence="4">Belongs to the N(4)/N(6)-methyltransferase family.</text>
</comment>
<name>A0ABD3ZQF1_BACIU</name>
<dbReference type="Gene3D" id="3.40.50.150">
    <property type="entry name" value="Vaccinia Virus protein VP39"/>
    <property type="match status" value="1"/>
</dbReference>
<dbReference type="GO" id="GO:0008168">
    <property type="term" value="F:methyltransferase activity"/>
    <property type="evidence" value="ECO:0007669"/>
    <property type="project" value="UniProtKB-KW"/>
</dbReference>
<feature type="domain" description="DNA methylase N-4/N-6" evidence="5">
    <location>
        <begin position="31"/>
        <end position="236"/>
    </location>
</feature>
<dbReference type="PRINTS" id="PR00508">
    <property type="entry name" value="S21N4MTFRASE"/>
</dbReference>
<dbReference type="SUPFAM" id="SSF53335">
    <property type="entry name" value="S-adenosyl-L-methionine-dependent methyltransferases"/>
    <property type="match status" value="1"/>
</dbReference>
<proteinExistence type="inferred from homology"/>
<keyword evidence="1 6" id="KW-0489">Methyltransferase</keyword>
<dbReference type="GO" id="GO:0009307">
    <property type="term" value="P:DNA restriction-modification system"/>
    <property type="evidence" value="ECO:0007669"/>
    <property type="project" value="UniProtKB-KW"/>
</dbReference>
<organism evidence="6 7">
    <name type="scientific">Bacillus subtilis subsp. subtilis</name>
    <dbReference type="NCBI Taxonomy" id="135461"/>
    <lineage>
        <taxon>Bacteria</taxon>
        <taxon>Bacillati</taxon>
        <taxon>Bacillota</taxon>
        <taxon>Bacilli</taxon>
        <taxon>Bacillales</taxon>
        <taxon>Bacillaceae</taxon>
        <taxon>Bacillus</taxon>
    </lineage>
</organism>
<dbReference type="Pfam" id="PF01555">
    <property type="entry name" value="N6_N4_Mtase"/>
    <property type="match status" value="1"/>
</dbReference>
<dbReference type="EC" id="2.1.1.-" evidence="4"/>
<dbReference type="InterPro" id="IPR002941">
    <property type="entry name" value="DNA_methylase_N4/N6"/>
</dbReference>
<keyword evidence="3" id="KW-0680">Restriction system</keyword>
<evidence type="ECO:0000313" key="7">
    <source>
        <dbReference type="Proteomes" id="UP000031970"/>
    </source>
</evidence>
<dbReference type="GO" id="GO:0032259">
    <property type="term" value="P:methylation"/>
    <property type="evidence" value="ECO:0007669"/>
    <property type="project" value="UniProtKB-KW"/>
</dbReference>
<dbReference type="EMBL" id="JSXS01000125">
    <property type="protein sequence ID" value="KIL30381.1"/>
    <property type="molecule type" value="Genomic_DNA"/>
</dbReference>
<evidence type="ECO:0000256" key="3">
    <source>
        <dbReference type="ARBA" id="ARBA00022747"/>
    </source>
</evidence>
<reference evidence="6 7" key="1">
    <citation type="submission" date="2014-11" db="EMBL/GenBank/DDBJ databases">
        <title>Draft Genome Sequences of Nine Bacillus subtilis Strains that Form Spores with High Heat-Resistance.</title>
        <authorList>
            <person name="Krawcyk A.O."/>
            <person name="Berendsen E.M."/>
            <person name="de Jong A."/>
            <person name="Holsappel S."/>
            <person name="Eijlander R.T."/>
            <person name="Wells-Bennik M."/>
            <person name="Kuipers O.P."/>
        </authorList>
    </citation>
    <scope>NUCLEOTIDE SEQUENCE [LARGE SCALE GENOMIC DNA]</scope>
    <source>
        <strain evidence="6 7">B4067</strain>
    </source>
</reference>
<evidence type="ECO:0000256" key="4">
    <source>
        <dbReference type="RuleBase" id="RU362026"/>
    </source>
</evidence>
<dbReference type="InterPro" id="IPR029063">
    <property type="entry name" value="SAM-dependent_MTases_sf"/>
</dbReference>
<gene>
    <name evidence="6" type="ORF">B4067_1315</name>
</gene>
<evidence type="ECO:0000313" key="6">
    <source>
        <dbReference type="EMBL" id="KIL30381.1"/>
    </source>
</evidence>
<dbReference type="AlphaFoldDB" id="A0ABD3ZQF1"/>
<dbReference type="Proteomes" id="UP000031970">
    <property type="component" value="Unassembled WGS sequence"/>
</dbReference>
<accession>A0ABD3ZQF1</accession>
<dbReference type="InterPro" id="IPR001091">
    <property type="entry name" value="RM_Methyltransferase"/>
</dbReference>
<evidence type="ECO:0000256" key="2">
    <source>
        <dbReference type="ARBA" id="ARBA00022679"/>
    </source>
</evidence>
<protein>
    <recommendedName>
        <fullName evidence="4">Methyltransferase</fullName>
        <ecNumber evidence="4">2.1.1.-</ecNumber>
    </recommendedName>
</protein>
<keyword evidence="2 6" id="KW-0808">Transferase</keyword>